<evidence type="ECO:0000256" key="3">
    <source>
        <dbReference type="ARBA" id="ARBA00022490"/>
    </source>
</evidence>
<evidence type="ECO:0000313" key="10">
    <source>
        <dbReference type="EMBL" id="CAA6813536.1"/>
    </source>
</evidence>
<dbReference type="Gene3D" id="3.30.479.20">
    <property type="entry name" value="Elongation factor Ts, dimerisation domain"/>
    <property type="match status" value="2"/>
</dbReference>
<dbReference type="GO" id="GO:0003746">
    <property type="term" value="F:translation elongation factor activity"/>
    <property type="evidence" value="ECO:0007669"/>
    <property type="project" value="UniProtKB-UniRule"/>
</dbReference>
<keyword evidence="5 6" id="KW-0648">Protein biosynthesis</keyword>
<dbReference type="InterPro" id="IPR018101">
    <property type="entry name" value="Transl_elong_Ts_CS"/>
</dbReference>
<organism evidence="10">
    <name type="scientific">uncultured Thiotrichaceae bacterium</name>
    <dbReference type="NCBI Taxonomy" id="298394"/>
    <lineage>
        <taxon>Bacteria</taxon>
        <taxon>Pseudomonadati</taxon>
        <taxon>Pseudomonadota</taxon>
        <taxon>Gammaproteobacteria</taxon>
        <taxon>Thiotrichales</taxon>
        <taxon>Thiotrichaceae</taxon>
        <taxon>environmental samples</taxon>
    </lineage>
</organism>
<dbReference type="PROSITE" id="PS01126">
    <property type="entry name" value="EF_TS_1"/>
    <property type="match status" value="1"/>
</dbReference>
<comment type="similarity">
    <text evidence="1 6 7">Belongs to the EF-Ts family.</text>
</comment>
<reference evidence="10" key="1">
    <citation type="submission" date="2020-01" db="EMBL/GenBank/DDBJ databases">
        <authorList>
            <person name="Meier V. D."/>
            <person name="Meier V D."/>
        </authorList>
    </citation>
    <scope>NUCLEOTIDE SEQUENCE</scope>
    <source>
        <strain evidence="10">HLG_WM_MAG_09</strain>
    </source>
</reference>
<keyword evidence="3 6" id="KW-0963">Cytoplasm</keyword>
<dbReference type="Gene3D" id="1.10.8.10">
    <property type="entry name" value="DNA helicase RuvA subunit, C-terminal domain"/>
    <property type="match status" value="1"/>
</dbReference>
<evidence type="ECO:0000259" key="9">
    <source>
        <dbReference type="Pfam" id="PF00889"/>
    </source>
</evidence>
<feature type="region of interest" description="Involved in Mg(2+) ion dislocation from EF-Tu" evidence="6">
    <location>
        <begin position="81"/>
        <end position="84"/>
    </location>
</feature>
<evidence type="ECO:0000256" key="8">
    <source>
        <dbReference type="RuleBase" id="RU000643"/>
    </source>
</evidence>
<evidence type="ECO:0000256" key="7">
    <source>
        <dbReference type="RuleBase" id="RU000642"/>
    </source>
</evidence>
<dbReference type="InterPro" id="IPR009060">
    <property type="entry name" value="UBA-like_sf"/>
</dbReference>
<dbReference type="FunFam" id="1.10.8.10:FF:000001">
    <property type="entry name" value="Elongation factor Ts"/>
    <property type="match status" value="1"/>
</dbReference>
<dbReference type="SUPFAM" id="SSF46934">
    <property type="entry name" value="UBA-like"/>
    <property type="match status" value="1"/>
</dbReference>
<comment type="subcellular location">
    <subcellularLocation>
        <location evidence="6 8">Cytoplasm</location>
    </subcellularLocation>
</comment>
<dbReference type="NCBIfam" id="TIGR00116">
    <property type="entry name" value="tsf"/>
    <property type="match status" value="1"/>
</dbReference>
<evidence type="ECO:0000256" key="1">
    <source>
        <dbReference type="ARBA" id="ARBA00005532"/>
    </source>
</evidence>
<sequence length="294" mass="31201">MAITASMVKELRERTSAAMMDCKRALTETDGDMEAAIELMRKSGAAKADKKAGRTAADGLIVIATSADAKQAAIVEVNSETDFVAKDDNFVTFAKAVGDIVLANQPANVEAISALSLGEQTVEEARAALIAKVGENIQIRRFELVSTEGQIASYQHGAKIGVLVEVIDGDLELGKDIAMHIAASRPVCVDESGVSAETVSKEREIQLDIAMQSGKPKEIAEKMVEGRMRKFLGEITLVGQPFVKDPDQTVGKLLKSKGATVASFTRVEVGEGIEKKEEMSFADEVAAQAAAANS</sequence>
<accession>A0A6S6TB12</accession>
<keyword evidence="4 6" id="KW-0251">Elongation factor</keyword>
<dbReference type="CDD" id="cd14275">
    <property type="entry name" value="UBA_EF-Ts"/>
    <property type="match status" value="1"/>
</dbReference>
<dbReference type="Pfam" id="PF00889">
    <property type="entry name" value="EF_TS"/>
    <property type="match status" value="1"/>
</dbReference>
<evidence type="ECO:0000256" key="6">
    <source>
        <dbReference type="HAMAP-Rule" id="MF_00050"/>
    </source>
</evidence>
<dbReference type="HAMAP" id="MF_00050">
    <property type="entry name" value="EF_Ts"/>
    <property type="match status" value="1"/>
</dbReference>
<dbReference type="PANTHER" id="PTHR11741">
    <property type="entry name" value="ELONGATION FACTOR TS"/>
    <property type="match status" value="1"/>
</dbReference>
<gene>
    <name evidence="6" type="primary">tsf</name>
    <name evidence="10" type="ORF">HELGO_WM34910</name>
</gene>
<proteinExistence type="inferred from homology"/>
<dbReference type="AlphaFoldDB" id="A0A6S6TB12"/>
<dbReference type="InterPro" id="IPR001816">
    <property type="entry name" value="Transl_elong_EFTs/EF1B"/>
</dbReference>
<name>A0A6S6TB12_9GAMM</name>
<evidence type="ECO:0000256" key="2">
    <source>
        <dbReference type="ARBA" id="ARBA00016956"/>
    </source>
</evidence>
<dbReference type="Gene3D" id="1.10.286.20">
    <property type="match status" value="1"/>
</dbReference>
<evidence type="ECO:0000256" key="5">
    <source>
        <dbReference type="ARBA" id="ARBA00022917"/>
    </source>
</evidence>
<dbReference type="InterPro" id="IPR014039">
    <property type="entry name" value="Transl_elong_EFTs/EF1B_dimer"/>
</dbReference>
<evidence type="ECO:0000256" key="4">
    <source>
        <dbReference type="ARBA" id="ARBA00022768"/>
    </source>
</evidence>
<dbReference type="SUPFAM" id="SSF54713">
    <property type="entry name" value="Elongation factor Ts (EF-Ts), dimerisation domain"/>
    <property type="match status" value="2"/>
</dbReference>
<dbReference type="PANTHER" id="PTHR11741:SF0">
    <property type="entry name" value="ELONGATION FACTOR TS, MITOCHONDRIAL"/>
    <property type="match status" value="1"/>
</dbReference>
<dbReference type="InterPro" id="IPR036402">
    <property type="entry name" value="EF-Ts_dimer_sf"/>
</dbReference>
<feature type="domain" description="Translation elongation factor EFTs/EF1B dimerisation" evidence="9">
    <location>
        <begin position="72"/>
        <end position="271"/>
    </location>
</feature>
<protein>
    <recommendedName>
        <fullName evidence="2 6">Elongation factor Ts</fullName>
        <shortName evidence="6">EF-Ts</shortName>
    </recommendedName>
</protein>
<comment type="function">
    <text evidence="6 7">Associates with the EF-Tu.GDP complex and induces the exchange of GDP to GTP. It remains bound to the aminoacyl-tRNA.EF-Tu.GTP complex up to the GTP hydrolysis stage on the ribosome.</text>
</comment>
<dbReference type="FunFam" id="1.10.286.20:FF:000001">
    <property type="entry name" value="Elongation factor Ts"/>
    <property type="match status" value="1"/>
</dbReference>
<dbReference type="EMBL" id="CACVAT010000208">
    <property type="protein sequence ID" value="CAA6813536.1"/>
    <property type="molecule type" value="Genomic_DNA"/>
</dbReference>
<dbReference type="GO" id="GO:0005737">
    <property type="term" value="C:cytoplasm"/>
    <property type="evidence" value="ECO:0007669"/>
    <property type="project" value="UniProtKB-SubCell"/>
</dbReference>
<dbReference type="PROSITE" id="PS01127">
    <property type="entry name" value="EF_TS_2"/>
    <property type="match status" value="1"/>
</dbReference>